<proteinExistence type="predicted"/>
<name>B5XWK8_KLEV3</name>
<dbReference type="EMBL" id="CP000964">
    <property type="protein sequence ID" value="ACI10883.1"/>
    <property type="molecule type" value="Genomic_DNA"/>
</dbReference>
<evidence type="ECO:0000313" key="1">
    <source>
        <dbReference type="EMBL" id="ACI10883.1"/>
    </source>
</evidence>
<dbReference type="BioCyc" id="KPNE507522:GI0B-2330-MONOMER"/>
<sequence length="37" mass="4553">MRKLPLRFMAGEYYPCQYRLDNISGLYDITVRRRLLM</sequence>
<gene>
    <name evidence="1" type="ordered locus">KPK_2338</name>
</gene>
<dbReference type="AlphaFoldDB" id="B5XWK8"/>
<dbReference type="KEGG" id="kpe:KPK_2338"/>
<dbReference type="Proteomes" id="UP000001734">
    <property type="component" value="Chromosome"/>
</dbReference>
<evidence type="ECO:0000313" key="2">
    <source>
        <dbReference type="Proteomes" id="UP000001734"/>
    </source>
</evidence>
<reference evidence="1 2" key="1">
    <citation type="journal article" date="2008" name="PLoS Genet.">
        <title>Complete genome sequence of the N2-fixing broad host range endophyte Klebsiella pneumoniae 342 and virulence predictions verified in mice.</title>
        <authorList>
            <person name="Fouts D.E."/>
            <person name="Tyler H.L."/>
            <person name="DeBoy R.T."/>
            <person name="Daugherty S."/>
            <person name="Ren Q."/>
            <person name="Badger J.H."/>
            <person name="Durkin A.S."/>
            <person name="Huot H."/>
            <person name="Shrivastava S."/>
            <person name="Kothari S."/>
            <person name="Dodson R.J."/>
            <person name="Mohamoud Y."/>
            <person name="Khouri H."/>
            <person name="Roesch L.F."/>
            <person name="Krogfelt K.A."/>
            <person name="Struve C."/>
            <person name="Triplett E.W."/>
            <person name="Methe B.A."/>
        </authorList>
    </citation>
    <scope>NUCLEOTIDE SEQUENCE [LARGE SCALE GENOMIC DNA]</scope>
    <source>
        <strain evidence="1 2">342</strain>
    </source>
</reference>
<dbReference type="HOGENOM" id="CLU_3344713_0_0_6"/>
<organism evidence="1 2">
    <name type="scientific">Klebsiella variicola (strain 342)</name>
    <name type="common">Klebsiella pneumoniae</name>
    <dbReference type="NCBI Taxonomy" id="507522"/>
    <lineage>
        <taxon>Bacteria</taxon>
        <taxon>Pseudomonadati</taxon>
        <taxon>Pseudomonadota</taxon>
        <taxon>Gammaproteobacteria</taxon>
        <taxon>Enterobacterales</taxon>
        <taxon>Enterobacteriaceae</taxon>
        <taxon>Klebsiella/Raoultella group</taxon>
        <taxon>Klebsiella</taxon>
        <taxon>Klebsiella pneumoniae complex</taxon>
    </lineage>
</organism>
<protein>
    <submittedName>
        <fullName evidence="1">Uncharacterized protein</fullName>
    </submittedName>
</protein>
<accession>B5XWK8</accession>